<protein>
    <submittedName>
        <fullName evidence="2">Uncharacterized protein</fullName>
    </submittedName>
</protein>
<comment type="caution">
    <text evidence="2">The sequence shown here is derived from an EMBL/GenBank/DDBJ whole genome shotgun (WGS) entry which is preliminary data.</text>
</comment>
<dbReference type="Proteomes" id="UP001275084">
    <property type="component" value="Unassembled WGS sequence"/>
</dbReference>
<organism evidence="2 3">
    <name type="scientific">Lasiosphaeria hispida</name>
    <dbReference type="NCBI Taxonomy" id="260671"/>
    <lineage>
        <taxon>Eukaryota</taxon>
        <taxon>Fungi</taxon>
        <taxon>Dikarya</taxon>
        <taxon>Ascomycota</taxon>
        <taxon>Pezizomycotina</taxon>
        <taxon>Sordariomycetes</taxon>
        <taxon>Sordariomycetidae</taxon>
        <taxon>Sordariales</taxon>
        <taxon>Lasiosphaeriaceae</taxon>
        <taxon>Lasiosphaeria</taxon>
    </lineage>
</organism>
<dbReference type="EMBL" id="JAUIQD010000003">
    <property type="protein sequence ID" value="KAK3356769.1"/>
    <property type="molecule type" value="Genomic_DNA"/>
</dbReference>
<keyword evidence="1" id="KW-1133">Transmembrane helix</keyword>
<proteinExistence type="predicted"/>
<keyword evidence="1" id="KW-0472">Membrane</keyword>
<evidence type="ECO:0000313" key="2">
    <source>
        <dbReference type="EMBL" id="KAK3356769.1"/>
    </source>
</evidence>
<reference evidence="2" key="2">
    <citation type="submission" date="2023-06" db="EMBL/GenBank/DDBJ databases">
        <authorList>
            <consortium name="Lawrence Berkeley National Laboratory"/>
            <person name="Haridas S."/>
            <person name="Hensen N."/>
            <person name="Bonometti L."/>
            <person name="Westerberg I."/>
            <person name="Brannstrom I.O."/>
            <person name="Guillou S."/>
            <person name="Cros-Aarteil S."/>
            <person name="Calhoun S."/>
            <person name="Kuo A."/>
            <person name="Mondo S."/>
            <person name="Pangilinan J."/>
            <person name="Riley R."/>
            <person name="Labutti K."/>
            <person name="Andreopoulos B."/>
            <person name="Lipzen A."/>
            <person name="Chen C."/>
            <person name="Yanf M."/>
            <person name="Daum C."/>
            <person name="Ng V."/>
            <person name="Clum A."/>
            <person name="Steindorff A."/>
            <person name="Ohm R."/>
            <person name="Martin F."/>
            <person name="Silar P."/>
            <person name="Natvig D."/>
            <person name="Lalanne C."/>
            <person name="Gautier V."/>
            <person name="Ament-Velasquez S.L."/>
            <person name="Kruys A."/>
            <person name="Hutchinson M.I."/>
            <person name="Powell A.J."/>
            <person name="Barry K."/>
            <person name="Miller A.N."/>
            <person name="Grigoriev I.V."/>
            <person name="Debuchy R."/>
            <person name="Gladieux P."/>
            <person name="Thoren M.H."/>
            <person name="Johannesson H."/>
        </authorList>
    </citation>
    <scope>NUCLEOTIDE SEQUENCE</scope>
    <source>
        <strain evidence="2">CBS 955.72</strain>
    </source>
</reference>
<evidence type="ECO:0000256" key="1">
    <source>
        <dbReference type="SAM" id="Phobius"/>
    </source>
</evidence>
<dbReference type="AlphaFoldDB" id="A0AAJ0HL54"/>
<name>A0AAJ0HL54_9PEZI</name>
<reference evidence="2" key="1">
    <citation type="journal article" date="2023" name="Mol. Phylogenet. Evol.">
        <title>Genome-scale phylogeny and comparative genomics of the fungal order Sordariales.</title>
        <authorList>
            <person name="Hensen N."/>
            <person name="Bonometti L."/>
            <person name="Westerberg I."/>
            <person name="Brannstrom I.O."/>
            <person name="Guillou S."/>
            <person name="Cros-Aarteil S."/>
            <person name="Calhoun S."/>
            <person name="Haridas S."/>
            <person name="Kuo A."/>
            <person name="Mondo S."/>
            <person name="Pangilinan J."/>
            <person name="Riley R."/>
            <person name="LaButti K."/>
            <person name="Andreopoulos B."/>
            <person name="Lipzen A."/>
            <person name="Chen C."/>
            <person name="Yan M."/>
            <person name="Daum C."/>
            <person name="Ng V."/>
            <person name="Clum A."/>
            <person name="Steindorff A."/>
            <person name="Ohm R.A."/>
            <person name="Martin F."/>
            <person name="Silar P."/>
            <person name="Natvig D.O."/>
            <person name="Lalanne C."/>
            <person name="Gautier V."/>
            <person name="Ament-Velasquez S.L."/>
            <person name="Kruys A."/>
            <person name="Hutchinson M.I."/>
            <person name="Powell A.J."/>
            <person name="Barry K."/>
            <person name="Miller A.N."/>
            <person name="Grigoriev I.V."/>
            <person name="Debuchy R."/>
            <person name="Gladieux P."/>
            <person name="Hiltunen Thoren M."/>
            <person name="Johannesson H."/>
        </authorList>
    </citation>
    <scope>NUCLEOTIDE SEQUENCE</scope>
    <source>
        <strain evidence="2">CBS 955.72</strain>
    </source>
</reference>
<sequence length="187" mass="20138">MSDSPNSSRGQRRTRIGLGQVQAPQRGTSFMAAAHAARAAFTSERLRSSPIANAAMARCKSQLSATATLSCLFLCFYLPLFLPLARPLTRSSSDISSPSNYHAVRRCALSISSTSCKGLSPIHLPTHLHAGPLFSLALPQFFFFTAIPWPVLSTRALPLGLIATQNSPSLPATGLAIFSRYRPCCLF</sequence>
<evidence type="ECO:0000313" key="3">
    <source>
        <dbReference type="Proteomes" id="UP001275084"/>
    </source>
</evidence>
<keyword evidence="1" id="KW-0812">Transmembrane</keyword>
<accession>A0AAJ0HL54</accession>
<feature type="transmembrane region" description="Helical" evidence="1">
    <location>
        <begin position="63"/>
        <end position="82"/>
    </location>
</feature>
<gene>
    <name evidence="2" type="ORF">B0T25DRAFT_139052</name>
</gene>
<keyword evidence="3" id="KW-1185">Reference proteome</keyword>